<dbReference type="Pfam" id="PF00440">
    <property type="entry name" value="TetR_N"/>
    <property type="match status" value="1"/>
</dbReference>
<evidence type="ECO:0000313" key="6">
    <source>
        <dbReference type="EMBL" id="BDZ51631.1"/>
    </source>
</evidence>
<dbReference type="InterPro" id="IPR023772">
    <property type="entry name" value="DNA-bd_HTH_TetR-type_CS"/>
</dbReference>
<dbReference type="PANTHER" id="PTHR30055:SF234">
    <property type="entry name" value="HTH-TYPE TRANSCRIPTIONAL REGULATOR BETI"/>
    <property type="match status" value="1"/>
</dbReference>
<protein>
    <submittedName>
        <fullName evidence="6">TetR family transcriptional regulator</fullName>
    </submittedName>
</protein>
<evidence type="ECO:0000256" key="3">
    <source>
        <dbReference type="ARBA" id="ARBA00023163"/>
    </source>
</evidence>
<dbReference type="PROSITE" id="PS01081">
    <property type="entry name" value="HTH_TETR_1"/>
    <property type="match status" value="1"/>
</dbReference>
<dbReference type="EMBL" id="AP027732">
    <property type="protein sequence ID" value="BDZ51631.1"/>
    <property type="molecule type" value="Genomic_DNA"/>
</dbReference>
<proteinExistence type="predicted"/>
<dbReference type="InterPro" id="IPR050109">
    <property type="entry name" value="HTH-type_TetR-like_transc_reg"/>
</dbReference>
<feature type="DNA-binding region" description="H-T-H motif" evidence="4">
    <location>
        <begin position="39"/>
        <end position="58"/>
    </location>
</feature>
<dbReference type="RefSeq" id="WP_286344350.1">
    <property type="nucleotide sequence ID" value="NZ_AP027732.1"/>
</dbReference>
<accession>A0ABN6Y6K7</accession>
<dbReference type="PANTHER" id="PTHR30055">
    <property type="entry name" value="HTH-TYPE TRANSCRIPTIONAL REGULATOR RUTR"/>
    <property type="match status" value="1"/>
</dbReference>
<keyword evidence="1" id="KW-0805">Transcription regulation</keyword>
<keyword evidence="7" id="KW-1185">Reference proteome</keyword>
<organism evidence="6 7">
    <name type="scientific">Frondihabitans sucicola</name>
    <dbReference type="NCBI Taxonomy" id="1268041"/>
    <lineage>
        <taxon>Bacteria</taxon>
        <taxon>Bacillati</taxon>
        <taxon>Actinomycetota</taxon>
        <taxon>Actinomycetes</taxon>
        <taxon>Micrococcales</taxon>
        <taxon>Microbacteriaceae</taxon>
        <taxon>Frondihabitans</taxon>
    </lineage>
</organism>
<evidence type="ECO:0000256" key="4">
    <source>
        <dbReference type="PROSITE-ProRule" id="PRU00335"/>
    </source>
</evidence>
<dbReference type="Gene3D" id="1.10.357.10">
    <property type="entry name" value="Tetracycline Repressor, domain 2"/>
    <property type="match status" value="1"/>
</dbReference>
<dbReference type="InterPro" id="IPR001647">
    <property type="entry name" value="HTH_TetR"/>
</dbReference>
<evidence type="ECO:0000256" key="2">
    <source>
        <dbReference type="ARBA" id="ARBA00023125"/>
    </source>
</evidence>
<evidence type="ECO:0000256" key="1">
    <source>
        <dbReference type="ARBA" id="ARBA00023015"/>
    </source>
</evidence>
<evidence type="ECO:0000259" key="5">
    <source>
        <dbReference type="PROSITE" id="PS50977"/>
    </source>
</evidence>
<dbReference type="Proteomes" id="UP001321486">
    <property type="component" value="Chromosome"/>
</dbReference>
<name>A0ABN6Y6K7_9MICO</name>
<dbReference type="SUPFAM" id="SSF46689">
    <property type="entry name" value="Homeodomain-like"/>
    <property type="match status" value="1"/>
</dbReference>
<dbReference type="InterPro" id="IPR009057">
    <property type="entry name" value="Homeodomain-like_sf"/>
</dbReference>
<sequence>MTDDVSPPGLRERKRLATRRAIQVAVLRLVRQLGYDAVTVDMISRDADVSARTFFNYFPSKEDAVVGDPPILPEGDELRPFLEGSGRGRILHDVVDLIEIATEANITDRELVRWRREVLREHPELFARRTASMQQFEAQLGDAIRQRLERDDPELAADPERLASDAQLTTLVVMAALRHGWAEWVEQKNENPGDDVGTTLRGHLDSSFERMRRLVSRDAPDIG</sequence>
<gene>
    <name evidence="6" type="ORF">GCM10025867_38720</name>
</gene>
<evidence type="ECO:0000313" key="7">
    <source>
        <dbReference type="Proteomes" id="UP001321486"/>
    </source>
</evidence>
<keyword evidence="2 4" id="KW-0238">DNA-binding</keyword>
<feature type="domain" description="HTH tetR-type" evidence="5">
    <location>
        <begin position="16"/>
        <end position="76"/>
    </location>
</feature>
<dbReference type="PROSITE" id="PS50977">
    <property type="entry name" value="HTH_TETR_2"/>
    <property type="match status" value="1"/>
</dbReference>
<keyword evidence="3" id="KW-0804">Transcription</keyword>
<reference evidence="7" key="1">
    <citation type="journal article" date="2019" name="Int. J. Syst. Evol. Microbiol.">
        <title>The Global Catalogue of Microorganisms (GCM) 10K type strain sequencing project: providing services to taxonomists for standard genome sequencing and annotation.</title>
        <authorList>
            <consortium name="The Broad Institute Genomics Platform"/>
            <consortium name="The Broad Institute Genome Sequencing Center for Infectious Disease"/>
            <person name="Wu L."/>
            <person name="Ma J."/>
        </authorList>
    </citation>
    <scope>NUCLEOTIDE SEQUENCE [LARGE SCALE GENOMIC DNA]</scope>
    <source>
        <strain evidence="7">NBRC 108728</strain>
    </source>
</reference>